<dbReference type="Proteomes" id="UP001604336">
    <property type="component" value="Unassembled WGS sequence"/>
</dbReference>
<protein>
    <submittedName>
        <fullName evidence="1">Uncharacterized protein</fullName>
    </submittedName>
</protein>
<organism evidence="1 2">
    <name type="scientific">Abeliophyllum distichum</name>
    <dbReference type="NCBI Taxonomy" id="126358"/>
    <lineage>
        <taxon>Eukaryota</taxon>
        <taxon>Viridiplantae</taxon>
        <taxon>Streptophyta</taxon>
        <taxon>Embryophyta</taxon>
        <taxon>Tracheophyta</taxon>
        <taxon>Spermatophyta</taxon>
        <taxon>Magnoliopsida</taxon>
        <taxon>eudicotyledons</taxon>
        <taxon>Gunneridae</taxon>
        <taxon>Pentapetalae</taxon>
        <taxon>asterids</taxon>
        <taxon>lamiids</taxon>
        <taxon>Lamiales</taxon>
        <taxon>Oleaceae</taxon>
        <taxon>Forsythieae</taxon>
        <taxon>Abeliophyllum</taxon>
    </lineage>
</organism>
<dbReference type="AlphaFoldDB" id="A0ABD1R147"/>
<reference evidence="2" key="1">
    <citation type="submission" date="2024-07" db="EMBL/GenBank/DDBJ databases">
        <title>Two chromosome-level genome assemblies of Korean endemic species Abeliophyllum distichum and Forsythia ovata (Oleaceae).</title>
        <authorList>
            <person name="Jang H."/>
        </authorList>
    </citation>
    <scope>NUCLEOTIDE SEQUENCE [LARGE SCALE GENOMIC DNA]</scope>
</reference>
<sequence length="152" mass="16290">MANRLKVVPLSRSSENHCAVVLGRLIIENAMISFECVGGSWIDRPGPKATGSCSGVAVISEYCKGNSSAVEYPLGLKLIGLHIEDVSFATDQTEHHLEVGNTGYGNYSSSAKRRLLVSLGIFLRIYYKGGMLGEQSARLSRASVLTVGQLAD</sequence>
<dbReference type="EMBL" id="JBFOLK010000010">
    <property type="protein sequence ID" value="KAL2481747.1"/>
    <property type="molecule type" value="Genomic_DNA"/>
</dbReference>
<keyword evidence="2" id="KW-1185">Reference proteome</keyword>
<name>A0ABD1R147_9LAMI</name>
<evidence type="ECO:0000313" key="1">
    <source>
        <dbReference type="EMBL" id="KAL2481747.1"/>
    </source>
</evidence>
<proteinExistence type="predicted"/>
<accession>A0ABD1R147</accession>
<evidence type="ECO:0000313" key="2">
    <source>
        <dbReference type="Proteomes" id="UP001604336"/>
    </source>
</evidence>
<comment type="caution">
    <text evidence="1">The sequence shown here is derived from an EMBL/GenBank/DDBJ whole genome shotgun (WGS) entry which is preliminary data.</text>
</comment>
<gene>
    <name evidence="1" type="ORF">Adt_34713</name>
</gene>